<evidence type="ECO:0000256" key="1">
    <source>
        <dbReference type="ARBA" id="ARBA00023015"/>
    </source>
</evidence>
<sequence>MAHDDDTAAPRRRSIQSIEIGMRIVEALGVLGASPLGAIAQGVSIPGPQVHRYLQSLIASGMARQDPASGHYDLGPAALRLGLIALSRTDVFKVVDREMSGFVERSGQTVQISALSATGPTIVRIYNGRPALLTTLHVGAILPLLSSATGRVFLAFVPPSETAALVKSEQQRQLMEESQLNEIRESIERTGKAIESGTVIPGLHATAFPIFDLQGRATLVVTALTAIDDVAAREASVLELGSLCLQISAEVGWLGPD</sequence>
<organism evidence="6 7">
    <name type="scientific">Sphingomonas natans</name>
    <dbReference type="NCBI Taxonomy" id="3063330"/>
    <lineage>
        <taxon>Bacteria</taxon>
        <taxon>Pseudomonadati</taxon>
        <taxon>Pseudomonadota</taxon>
        <taxon>Alphaproteobacteria</taxon>
        <taxon>Sphingomonadales</taxon>
        <taxon>Sphingomonadaceae</taxon>
        <taxon>Sphingomonas</taxon>
    </lineage>
</organism>
<dbReference type="InterPro" id="IPR014757">
    <property type="entry name" value="Tscrpt_reg_IclR_C"/>
</dbReference>
<dbReference type="RefSeq" id="WP_303543234.1">
    <property type="nucleotide sequence ID" value="NZ_JAUOTP010000005.1"/>
</dbReference>
<feature type="domain" description="HTH iclR-type" evidence="4">
    <location>
        <begin position="15"/>
        <end position="76"/>
    </location>
</feature>
<dbReference type="Proteomes" id="UP001169764">
    <property type="component" value="Unassembled WGS sequence"/>
</dbReference>
<name>A0ABT8YAG8_9SPHN</name>
<dbReference type="PANTHER" id="PTHR30136">
    <property type="entry name" value="HELIX-TURN-HELIX TRANSCRIPTIONAL REGULATOR, ICLR FAMILY"/>
    <property type="match status" value="1"/>
</dbReference>
<evidence type="ECO:0000256" key="3">
    <source>
        <dbReference type="ARBA" id="ARBA00023163"/>
    </source>
</evidence>
<evidence type="ECO:0000313" key="6">
    <source>
        <dbReference type="EMBL" id="MDO6415314.1"/>
    </source>
</evidence>
<keyword evidence="7" id="KW-1185">Reference proteome</keyword>
<evidence type="ECO:0000313" key="7">
    <source>
        <dbReference type="Proteomes" id="UP001169764"/>
    </source>
</evidence>
<evidence type="ECO:0000256" key="2">
    <source>
        <dbReference type="ARBA" id="ARBA00023125"/>
    </source>
</evidence>
<dbReference type="InterPro" id="IPR050707">
    <property type="entry name" value="HTH_MetabolicPath_Reg"/>
</dbReference>
<dbReference type="Gene3D" id="1.10.10.10">
    <property type="entry name" value="Winged helix-like DNA-binding domain superfamily/Winged helix DNA-binding domain"/>
    <property type="match status" value="1"/>
</dbReference>
<dbReference type="Pfam" id="PF09339">
    <property type="entry name" value="HTH_IclR"/>
    <property type="match status" value="1"/>
</dbReference>
<comment type="caution">
    <text evidence="6">The sequence shown here is derived from an EMBL/GenBank/DDBJ whole genome shotgun (WGS) entry which is preliminary data.</text>
</comment>
<dbReference type="InterPro" id="IPR029016">
    <property type="entry name" value="GAF-like_dom_sf"/>
</dbReference>
<feature type="domain" description="IclR-ED" evidence="5">
    <location>
        <begin position="77"/>
        <end position="257"/>
    </location>
</feature>
<evidence type="ECO:0000259" key="5">
    <source>
        <dbReference type="PROSITE" id="PS51078"/>
    </source>
</evidence>
<protein>
    <submittedName>
        <fullName evidence="6">IclR family transcriptional regulator</fullName>
    </submittedName>
</protein>
<dbReference type="Gene3D" id="3.30.450.40">
    <property type="match status" value="1"/>
</dbReference>
<dbReference type="PANTHER" id="PTHR30136:SF8">
    <property type="entry name" value="TRANSCRIPTIONAL REGULATORY PROTEIN"/>
    <property type="match status" value="1"/>
</dbReference>
<keyword evidence="1" id="KW-0805">Transcription regulation</keyword>
<dbReference type="EMBL" id="JAUOTP010000005">
    <property type="protein sequence ID" value="MDO6415314.1"/>
    <property type="molecule type" value="Genomic_DNA"/>
</dbReference>
<dbReference type="SUPFAM" id="SSF46785">
    <property type="entry name" value="Winged helix' DNA-binding domain"/>
    <property type="match status" value="1"/>
</dbReference>
<dbReference type="PROSITE" id="PS51077">
    <property type="entry name" value="HTH_ICLR"/>
    <property type="match status" value="1"/>
</dbReference>
<accession>A0ABT8YAG8</accession>
<proteinExistence type="predicted"/>
<dbReference type="SMART" id="SM00346">
    <property type="entry name" value="HTH_ICLR"/>
    <property type="match status" value="1"/>
</dbReference>
<evidence type="ECO:0000259" key="4">
    <source>
        <dbReference type="PROSITE" id="PS51077"/>
    </source>
</evidence>
<dbReference type="SUPFAM" id="SSF55781">
    <property type="entry name" value="GAF domain-like"/>
    <property type="match status" value="1"/>
</dbReference>
<dbReference type="PROSITE" id="PS51078">
    <property type="entry name" value="ICLR_ED"/>
    <property type="match status" value="1"/>
</dbReference>
<reference evidence="6" key="1">
    <citation type="submission" date="2023-07" db="EMBL/GenBank/DDBJ databases">
        <authorList>
            <person name="Kim M."/>
        </authorList>
    </citation>
    <scope>NUCLEOTIDE SEQUENCE</scope>
    <source>
        <strain evidence="6">BIUV-7</strain>
    </source>
</reference>
<dbReference type="Pfam" id="PF01614">
    <property type="entry name" value="IclR_C"/>
    <property type="match status" value="1"/>
</dbReference>
<keyword evidence="3" id="KW-0804">Transcription</keyword>
<dbReference type="InterPro" id="IPR036388">
    <property type="entry name" value="WH-like_DNA-bd_sf"/>
</dbReference>
<gene>
    <name evidence="6" type="ORF">Q4F19_13050</name>
</gene>
<keyword evidence="2" id="KW-0238">DNA-binding</keyword>
<dbReference type="InterPro" id="IPR005471">
    <property type="entry name" value="Tscrpt_reg_IclR_N"/>
</dbReference>
<dbReference type="InterPro" id="IPR036390">
    <property type="entry name" value="WH_DNA-bd_sf"/>
</dbReference>